<keyword evidence="3 10" id="KW-0813">Transport</keyword>
<evidence type="ECO:0000313" key="19">
    <source>
        <dbReference type="Proteomes" id="UP000186904"/>
    </source>
</evidence>
<dbReference type="NCBIfam" id="TIGR01785">
    <property type="entry name" value="TonB-hemin"/>
    <property type="match status" value="1"/>
</dbReference>
<dbReference type="Proteomes" id="UP000186904">
    <property type="component" value="Unassembled WGS sequence"/>
</dbReference>
<evidence type="ECO:0000256" key="2">
    <source>
        <dbReference type="ARBA" id="ARBA00009810"/>
    </source>
</evidence>
<dbReference type="OrthoDB" id="9764669at2"/>
<dbReference type="Gene3D" id="2.170.130.10">
    <property type="entry name" value="TonB-dependent receptor, plug domain"/>
    <property type="match status" value="1"/>
</dbReference>
<evidence type="ECO:0000256" key="1">
    <source>
        <dbReference type="ARBA" id="ARBA00004571"/>
    </source>
</evidence>
<dbReference type="EMBL" id="FOGN01000002">
    <property type="protein sequence ID" value="SER89842.1"/>
    <property type="molecule type" value="Genomic_DNA"/>
</dbReference>
<keyword evidence="18" id="KW-1185">Reference proteome</keyword>
<dbReference type="SUPFAM" id="SSF56935">
    <property type="entry name" value="Porins"/>
    <property type="match status" value="1"/>
</dbReference>
<evidence type="ECO:0000256" key="3">
    <source>
        <dbReference type="ARBA" id="ARBA00022448"/>
    </source>
</evidence>
<evidence type="ECO:0000256" key="6">
    <source>
        <dbReference type="ARBA" id="ARBA00022729"/>
    </source>
</evidence>
<dbReference type="PANTHER" id="PTHR47752:SF1">
    <property type="entry name" value="HTH-TYPE TRANSCRIPTIONAL REPRESSOR FABR"/>
    <property type="match status" value="1"/>
</dbReference>
<proteinExistence type="inferred from homology"/>
<dbReference type="AlphaFoldDB" id="A0A1I4LKK1"/>
<evidence type="ECO:0000256" key="13">
    <source>
        <dbReference type="SAM" id="SignalP"/>
    </source>
</evidence>
<dbReference type="Pfam" id="PF00593">
    <property type="entry name" value="TonB_dep_Rec_b-barrel"/>
    <property type="match status" value="1"/>
</dbReference>
<evidence type="ECO:0000256" key="4">
    <source>
        <dbReference type="ARBA" id="ARBA00022452"/>
    </source>
</evidence>
<gene>
    <name evidence="17" type="ORF">SAMN04487855_1575</name>
    <name evidence="16" type="ORF">SAMN05216589_1738</name>
</gene>
<evidence type="ECO:0000256" key="7">
    <source>
        <dbReference type="ARBA" id="ARBA00023077"/>
    </source>
</evidence>
<dbReference type="PROSITE" id="PS52016">
    <property type="entry name" value="TONB_DEPENDENT_REC_3"/>
    <property type="match status" value="1"/>
</dbReference>
<reference evidence="18 19" key="1">
    <citation type="submission" date="2016-10" db="EMBL/GenBank/DDBJ databases">
        <authorList>
            <person name="de Groot N.N."/>
        </authorList>
    </citation>
    <scope>NUCLEOTIDE SEQUENCE [LARGE SCALE GENOMIC DNA]</scope>
    <source>
        <strain evidence="17 18">CGMCC 1.9095</strain>
        <strain evidence="16 19">DSM 22558</strain>
    </source>
</reference>
<dbReference type="InterPro" id="IPR036942">
    <property type="entry name" value="Beta-barrel_TonB_sf"/>
</dbReference>
<feature type="region of interest" description="Disordered" evidence="12">
    <location>
        <begin position="213"/>
        <end position="236"/>
    </location>
</feature>
<dbReference type="InterPro" id="IPR012910">
    <property type="entry name" value="Plug_dom"/>
</dbReference>
<keyword evidence="9 10" id="KW-0998">Cell outer membrane</keyword>
<dbReference type="GO" id="GO:0015232">
    <property type="term" value="F:heme transmembrane transporter activity"/>
    <property type="evidence" value="ECO:0007669"/>
    <property type="project" value="InterPro"/>
</dbReference>
<feature type="chain" id="PRO_5010473152" evidence="13">
    <location>
        <begin position="25"/>
        <end position="735"/>
    </location>
</feature>
<evidence type="ECO:0000259" key="15">
    <source>
        <dbReference type="Pfam" id="PF07715"/>
    </source>
</evidence>
<keyword evidence="4 10" id="KW-1134">Transmembrane beta strand</keyword>
<organism evidence="17 18">
    <name type="scientific">Halopseudomonas bauzanensis</name>
    <dbReference type="NCBI Taxonomy" id="653930"/>
    <lineage>
        <taxon>Bacteria</taxon>
        <taxon>Pseudomonadati</taxon>
        <taxon>Pseudomonadota</taxon>
        <taxon>Gammaproteobacteria</taxon>
        <taxon>Pseudomonadales</taxon>
        <taxon>Pseudomonadaceae</taxon>
        <taxon>Halopseudomonas</taxon>
    </lineage>
</organism>
<dbReference type="EMBL" id="FOUA01000002">
    <property type="protein sequence ID" value="SFL91386.1"/>
    <property type="molecule type" value="Genomic_DNA"/>
</dbReference>
<evidence type="ECO:0000313" key="16">
    <source>
        <dbReference type="EMBL" id="SER89842.1"/>
    </source>
</evidence>
<accession>A0A1I4LKK1</accession>
<evidence type="ECO:0000256" key="11">
    <source>
        <dbReference type="RuleBase" id="RU003357"/>
    </source>
</evidence>
<protein>
    <submittedName>
        <fullName evidence="17">Hemoglobin/transferrin/lactoferrin receptor protein</fullName>
    </submittedName>
</protein>
<keyword evidence="17" id="KW-0675">Receptor</keyword>
<feature type="domain" description="TonB-dependent receptor plug" evidence="15">
    <location>
        <begin position="46"/>
        <end position="156"/>
    </location>
</feature>
<dbReference type="InterPro" id="IPR050692">
    <property type="entry name" value="HTH_transcr_repressor_FabR"/>
</dbReference>
<dbReference type="NCBIfam" id="TIGR01786">
    <property type="entry name" value="TonB-hemlactrns"/>
    <property type="match status" value="1"/>
</dbReference>
<dbReference type="Pfam" id="PF07715">
    <property type="entry name" value="Plug"/>
    <property type="match status" value="1"/>
</dbReference>
<evidence type="ECO:0000313" key="17">
    <source>
        <dbReference type="EMBL" id="SFL91386.1"/>
    </source>
</evidence>
<dbReference type="InterPro" id="IPR000531">
    <property type="entry name" value="Beta-barrel_TonB"/>
</dbReference>
<dbReference type="STRING" id="653930.SAMN05216589_1738"/>
<keyword evidence="7 11" id="KW-0798">TonB box</keyword>
<dbReference type="GO" id="GO:0009279">
    <property type="term" value="C:cell outer membrane"/>
    <property type="evidence" value="ECO:0007669"/>
    <property type="project" value="UniProtKB-SubCell"/>
</dbReference>
<dbReference type="Gene3D" id="2.40.170.20">
    <property type="entry name" value="TonB-dependent receptor, beta-barrel domain"/>
    <property type="match status" value="1"/>
</dbReference>
<dbReference type="PANTHER" id="PTHR47752">
    <property type="entry name" value="HTH-TYPE TRANSCRIPTIONAL REPRESSOR FABR"/>
    <property type="match status" value="1"/>
</dbReference>
<keyword evidence="6 13" id="KW-0732">Signal</keyword>
<comment type="subcellular location">
    <subcellularLocation>
        <location evidence="1 10">Cell outer membrane</location>
        <topology evidence="1 10">Multi-pass membrane protein</topology>
    </subcellularLocation>
</comment>
<dbReference type="InterPro" id="IPR010949">
    <property type="entry name" value="TonB_Hb/transfer/lactofer_rcpt"/>
</dbReference>
<name>A0A1I4LKK1_9GAMM</name>
<comment type="similarity">
    <text evidence="2 10 11">Belongs to the TonB-dependent receptor family.</text>
</comment>
<dbReference type="Proteomes" id="UP000186599">
    <property type="component" value="Unassembled WGS sequence"/>
</dbReference>
<sequence length="735" mass="82083">MKKRLSRARHGYLVLLITPTMLLAQERSATQFDTITITATRSEQRLDEVPSTVTVHDEQQVDQQNINDIRDLVRYEPGVSVGGTGSRFGLSGFSIRGIGGNRVLTQVDGVAIPDAFTFGPFLSAQRDYVDPDTLKSVEIIRGPASSLYGSDALGGAVSFVTRDAGDYLDAGDDQALRLKTGYDGSDDSWQRSATFAGRRGSLDALLHLSRRDGQAQDTYGGRGGIGADREEANPQDKQRENLLFKLGWDYRDGDRLQLAYERFEDDIRTRVRSDESLTATTRRHAAVDTSERERITLSHDMRLDSALAQRLRWQLSYQDSQMRQITNQDRFTAGSLRQRERDSRYEEQAWAFNTQLNTRFNMGSVAHDLTYGVDLRRLESSDLRTGWEIFADTGLPVPPSPFGESFPISDFPDPVTEEYALFVQDRLEIGRWTLLAGLRYDHYRLKPDVTQEYLNGNPVERNPGNFSDGQLSPKFGVTYKLDDAHSLYGQYAAGFRAPNAVDIFGEFVNVASNYQTLANTNLKPETSDSLEVGLRGRYDSGSIGLALFYNRYDDFIEQVTLPNDPTGNNRLTFQYQNLDRVTIRGAELRGELFLDRIGLPTGSSLRGSLAYARGKDEQTGQPLNSIDPLKGVLGLGYDAPSGRYGSELVWTLVDGKSRTDDSTADQFEPAGYGLLDLHGYLRVADNLTVNAGLFNLTDKQHWHWTDVRGQTASNPGIGRYSQPGRNAAVNLVWEI</sequence>
<keyword evidence="5 10" id="KW-0812">Transmembrane</keyword>
<feature type="signal peptide" evidence="13">
    <location>
        <begin position="1"/>
        <end position="24"/>
    </location>
</feature>
<evidence type="ECO:0000256" key="12">
    <source>
        <dbReference type="SAM" id="MobiDB-lite"/>
    </source>
</evidence>
<evidence type="ECO:0000256" key="10">
    <source>
        <dbReference type="PROSITE-ProRule" id="PRU01360"/>
    </source>
</evidence>
<keyword evidence="8 10" id="KW-0472">Membrane</keyword>
<evidence type="ECO:0000259" key="14">
    <source>
        <dbReference type="Pfam" id="PF00593"/>
    </source>
</evidence>
<dbReference type="InterPro" id="IPR011276">
    <property type="entry name" value="TonB_haem/Hb_rcpt"/>
</dbReference>
<feature type="compositionally biased region" description="Basic and acidic residues" evidence="12">
    <location>
        <begin position="227"/>
        <end position="236"/>
    </location>
</feature>
<dbReference type="RefSeq" id="WP_074779122.1">
    <property type="nucleotide sequence ID" value="NZ_FOGN01000002.1"/>
</dbReference>
<evidence type="ECO:0000256" key="8">
    <source>
        <dbReference type="ARBA" id="ARBA00023136"/>
    </source>
</evidence>
<evidence type="ECO:0000256" key="5">
    <source>
        <dbReference type="ARBA" id="ARBA00022692"/>
    </source>
</evidence>
<evidence type="ECO:0000313" key="18">
    <source>
        <dbReference type="Proteomes" id="UP000186599"/>
    </source>
</evidence>
<dbReference type="InterPro" id="IPR037066">
    <property type="entry name" value="Plug_dom_sf"/>
</dbReference>
<feature type="domain" description="TonB-dependent receptor-like beta-barrel" evidence="14">
    <location>
        <begin position="248"/>
        <end position="696"/>
    </location>
</feature>
<dbReference type="InterPro" id="IPR039426">
    <property type="entry name" value="TonB-dep_rcpt-like"/>
</dbReference>
<dbReference type="CDD" id="cd01347">
    <property type="entry name" value="ligand_gated_channel"/>
    <property type="match status" value="1"/>
</dbReference>
<evidence type="ECO:0000256" key="9">
    <source>
        <dbReference type="ARBA" id="ARBA00023237"/>
    </source>
</evidence>